<dbReference type="NCBIfam" id="TIGR03168">
    <property type="entry name" value="1-PFK"/>
    <property type="match status" value="1"/>
</dbReference>
<keyword evidence="4 8" id="KW-0418">Kinase</keyword>
<dbReference type="PANTHER" id="PTHR46566">
    <property type="entry name" value="1-PHOSPHOFRUCTOKINASE-RELATED"/>
    <property type="match status" value="1"/>
</dbReference>
<dbReference type="SUPFAM" id="SSF53613">
    <property type="entry name" value="Ribokinase-like"/>
    <property type="match status" value="1"/>
</dbReference>
<dbReference type="InterPro" id="IPR029056">
    <property type="entry name" value="Ribokinase-like"/>
</dbReference>
<evidence type="ECO:0000259" key="7">
    <source>
        <dbReference type="Pfam" id="PF00294"/>
    </source>
</evidence>
<dbReference type="GO" id="GO:0044281">
    <property type="term" value="P:small molecule metabolic process"/>
    <property type="evidence" value="ECO:0007669"/>
    <property type="project" value="UniProtKB-ARBA"/>
</dbReference>
<dbReference type="GO" id="GO:0008443">
    <property type="term" value="F:phosphofructokinase activity"/>
    <property type="evidence" value="ECO:0007669"/>
    <property type="project" value="TreeGrafter"/>
</dbReference>
<protein>
    <submittedName>
        <fullName evidence="8">1-phosphofructokinase family hexose kinase</fullName>
    </submittedName>
</protein>
<proteinExistence type="inferred from homology"/>
<dbReference type="AlphaFoldDB" id="A0A519BG96"/>
<evidence type="ECO:0000256" key="3">
    <source>
        <dbReference type="ARBA" id="ARBA00022741"/>
    </source>
</evidence>
<dbReference type="PROSITE" id="PS00584">
    <property type="entry name" value="PFKB_KINASES_2"/>
    <property type="match status" value="1"/>
</dbReference>
<dbReference type="EMBL" id="SGBC01000002">
    <property type="protein sequence ID" value="RZD16293.1"/>
    <property type="molecule type" value="Genomic_DNA"/>
</dbReference>
<keyword evidence="5" id="KW-0067">ATP-binding</keyword>
<evidence type="ECO:0000256" key="2">
    <source>
        <dbReference type="ARBA" id="ARBA00022679"/>
    </source>
</evidence>
<dbReference type="GO" id="GO:0016052">
    <property type="term" value="P:carbohydrate catabolic process"/>
    <property type="evidence" value="ECO:0007669"/>
    <property type="project" value="UniProtKB-ARBA"/>
</dbReference>
<organism evidence="8 9">
    <name type="scientific">Acididesulfobacter guangdongensis</name>
    <dbReference type="NCBI Taxonomy" id="2597225"/>
    <lineage>
        <taxon>Bacteria</taxon>
        <taxon>Deltaproteobacteria</taxon>
        <taxon>Candidatus Acidulodesulfobacterales</taxon>
        <taxon>Candidatus Acididesulfobacter</taxon>
    </lineage>
</organism>
<keyword evidence="2 6" id="KW-0808">Transferase</keyword>
<dbReference type="FunFam" id="3.40.1190.20:FF:000001">
    <property type="entry name" value="Phosphofructokinase"/>
    <property type="match status" value="1"/>
</dbReference>
<comment type="caution">
    <text evidence="8">The sequence shown here is derived from an EMBL/GenBank/DDBJ whole genome shotgun (WGS) entry which is preliminary data.</text>
</comment>
<dbReference type="InterPro" id="IPR011611">
    <property type="entry name" value="PfkB_dom"/>
</dbReference>
<evidence type="ECO:0000256" key="4">
    <source>
        <dbReference type="ARBA" id="ARBA00022777"/>
    </source>
</evidence>
<accession>A0A519BG96</accession>
<dbReference type="Pfam" id="PF00294">
    <property type="entry name" value="PfkB"/>
    <property type="match status" value="1"/>
</dbReference>
<keyword evidence="3" id="KW-0547">Nucleotide-binding</keyword>
<dbReference type="Proteomes" id="UP000316562">
    <property type="component" value="Unassembled WGS sequence"/>
</dbReference>
<evidence type="ECO:0000256" key="5">
    <source>
        <dbReference type="ARBA" id="ARBA00022840"/>
    </source>
</evidence>
<name>A0A519BG96_ACIG2</name>
<feature type="domain" description="Carbohydrate kinase PfkB" evidence="7">
    <location>
        <begin position="22"/>
        <end position="293"/>
    </location>
</feature>
<reference evidence="8 9" key="1">
    <citation type="journal article" date="2019" name="ISME J.">
        <title>Insights into ecological role of a new deltaproteobacterial order Candidatus Acidulodesulfobacterales by metagenomics and metatranscriptomics.</title>
        <authorList>
            <person name="Tan S."/>
            <person name="Liu J."/>
            <person name="Fang Y."/>
            <person name="Hedlund B.P."/>
            <person name="Lian Z.H."/>
            <person name="Huang L.Y."/>
            <person name="Li J.T."/>
            <person name="Huang L.N."/>
            <person name="Li W.J."/>
            <person name="Jiang H.C."/>
            <person name="Dong H.L."/>
            <person name="Shu W.S."/>
        </authorList>
    </citation>
    <scope>NUCLEOTIDE SEQUENCE [LARGE SCALE GENOMIC DNA]</scope>
    <source>
        <strain evidence="8">AP2</strain>
    </source>
</reference>
<evidence type="ECO:0000313" key="8">
    <source>
        <dbReference type="EMBL" id="RZD16293.1"/>
    </source>
</evidence>
<sequence length="314" mass="33842">MLSLIATLTLNPALDVSYKIQRIVNDEKVHSFETRFDAGGNGINVARALKKLGFRASACCVLAGEIGKLISNTLTGELDDPHFIWGEGETRINCVIHQIDPVTQYQIDGIGPDIDSSVIDRLEKDLYENSKDGFAVITGSCPLNISPNIYYILAARLQKSGVKCLIDADGDLLKNAVKAKPYIIKPNIHELKRLMNRNISSVIEAAYAAQELQKYGIEYVFVSLGHEGAILASSEGVFHAESPEVPVISSVGAGDSMVAGLLSVISSEDGNAVKALKLGIACGSATVQKPGTELFTMDLVDKLVDKIQIEQLKL</sequence>
<dbReference type="Gene3D" id="3.40.1190.20">
    <property type="match status" value="1"/>
</dbReference>
<dbReference type="CDD" id="cd01164">
    <property type="entry name" value="FruK_PfkB_like"/>
    <property type="match status" value="1"/>
</dbReference>
<dbReference type="InterPro" id="IPR002173">
    <property type="entry name" value="Carboh/pur_kinase_PfkB_CS"/>
</dbReference>
<dbReference type="InterPro" id="IPR017583">
    <property type="entry name" value="Tagatose/fructose_Pkinase"/>
</dbReference>
<gene>
    <name evidence="8" type="ORF">EVJ46_04470</name>
</gene>
<dbReference type="PANTHER" id="PTHR46566:SF2">
    <property type="entry name" value="ATP-DEPENDENT 6-PHOSPHOFRUCTOKINASE ISOZYME 2"/>
    <property type="match status" value="1"/>
</dbReference>
<dbReference type="GO" id="GO:0005829">
    <property type="term" value="C:cytosol"/>
    <property type="evidence" value="ECO:0007669"/>
    <property type="project" value="TreeGrafter"/>
</dbReference>
<evidence type="ECO:0000256" key="1">
    <source>
        <dbReference type="ARBA" id="ARBA00010688"/>
    </source>
</evidence>
<dbReference type="GO" id="GO:0005524">
    <property type="term" value="F:ATP binding"/>
    <property type="evidence" value="ECO:0007669"/>
    <property type="project" value="UniProtKB-KW"/>
</dbReference>
<dbReference type="PIRSF" id="PIRSF000535">
    <property type="entry name" value="1PFK/6PFK/LacC"/>
    <property type="match status" value="1"/>
</dbReference>
<evidence type="ECO:0000256" key="6">
    <source>
        <dbReference type="PIRNR" id="PIRNR000535"/>
    </source>
</evidence>
<comment type="similarity">
    <text evidence="1">Belongs to the carbohydrate kinase PfkB family.</text>
</comment>
<evidence type="ECO:0000313" key="9">
    <source>
        <dbReference type="Proteomes" id="UP000316562"/>
    </source>
</evidence>